<evidence type="ECO:0000313" key="2">
    <source>
        <dbReference type="Proteomes" id="UP001056120"/>
    </source>
</evidence>
<keyword evidence="2" id="KW-1185">Reference proteome</keyword>
<reference evidence="2" key="1">
    <citation type="journal article" date="2022" name="Mol. Ecol. Resour.">
        <title>The genomes of chicory, endive, great burdock and yacon provide insights into Asteraceae palaeo-polyploidization history and plant inulin production.</title>
        <authorList>
            <person name="Fan W."/>
            <person name="Wang S."/>
            <person name="Wang H."/>
            <person name="Wang A."/>
            <person name="Jiang F."/>
            <person name="Liu H."/>
            <person name="Zhao H."/>
            <person name="Xu D."/>
            <person name="Zhang Y."/>
        </authorList>
    </citation>
    <scope>NUCLEOTIDE SEQUENCE [LARGE SCALE GENOMIC DNA]</scope>
    <source>
        <strain evidence="2">cv. Yunnan</strain>
    </source>
</reference>
<evidence type="ECO:0000313" key="1">
    <source>
        <dbReference type="EMBL" id="KAI3829630.1"/>
    </source>
</evidence>
<comment type="caution">
    <text evidence="1">The sequence shown here is derived from an EMBL/GenBank/DDBJ whole genome shotgun (WGS) entry which is preliminary data.</text>
</comment>
<accession>A0ACB9KBP7</accession>
<organism evidence="1 2">
    <name type="scientific">Smallanthus sonchifolius</name>
    <dbReference type="NCBI Taxonomy" id="185202"/>
    <lineage>
        <taxon>Eukaryota</taxon>
        <taxon>Viridiplantae</taxon>
        <taxon>Streptophyta</taxon>
        <taxon>Embryophyta</taxon>
        <taxon>Tracheophyta</taxon>
        <taxon>Spermatophyta</taxon>
        <taxon>Magnoliopsida</taxon>
        <taxon>eudicotyledons</taxon>
        <taxon>Gunneridae</taxon>
        <taxon>Pentapetalae</taxon>
        <taxon>asterids</taxon>
        <taxon>campanulids</taxon>
        <taxon>Asterales</taxon>
        <taxon>Asteraceae</taxon>
        <taxon>Asteroideae</taxon>
        <taxon>Heliantheae alliance</taxon>
        <taxon>Millerieae</taxon>
        <taxon>Smallanthus</taxon>
    </lineage>
</organism>
<dbReference type="Proteomes" id="UP001056120">
    <property type="component" value="Linkage Group LG01"/>
</dbReference>
<dbReference type="EMBL" id="CM042018">
    <property type="protein sequence ID" value="KAI3829630.1"/>
    <property type="molecule type" value="Genomic_DNA"/>
</dbReference>
<protein>
    <submittedName>
        <fullName evidence="1">Uncharacterized protein</fullName>
    </submittedName>
</protein>
<name>A0ACB9KBP7_9ASTR</name>
<proteinExistence type="predicted"/>
<gene>
    <name evidence="1" type="ORF">L1987_03757</name>
</gene>
<reference evidence="1 2" key="2">
    <citation type="journal article" date="2022" name="Mol. Ecol. Resour.">
        <title>The genomes of chicory, endive, great burdock and yacon provide insights into Asteraceae paleo-polyploidization history and plant inulin production.</title>
        <authorList>
            <person name="Fan W."/>
            <person name="Wang S."/>
            <person name="Wang H."/>
            <person name="Wang A."/>
            <person name="Jiang F."/>
            <person name="Liu H."/>
            <person name="Zhao H."/>
            <person name="Xu D."/>
            <person name="Zhang Y."/>
        </authorList>
    </citation>
    <scope>NUCLEOTIDE SEQUENCE [LARGE SCALE GENOMIC DNA]</scope>
    <source>
        <strain evidence="2">cv. Yunnan</strain>
        <tissue evidence="1">Leaves</tissue>
    </source>
</reference>
<sequence length="99" mass="10959">MLHQKCSGFSVPSIKVIRNKATWLPKGYEFMESASHATTETVLQSYNGTQIPGTGLTFRLNWASSGIRERRPDAGQEHSIFVGDLAPDVTGRSFVARDF</sequence>